<dbReference type="GO" id="GO:0005886">
    <property type="term" value="C:plasma membrane"/>
    <property type="evidence" value="ECO:0007669"/>
    <property type="project" value="UniProtKB-SubCell"/>
</dbReference>
<feature type="transmembrane region" description="Helical" evidence="13">
    <location>
        <begin position="649"/>
        <end position="671"/>
    </location>
</feature>
<evidence type="ECO:0000256" key="10">
    <source>
        <dbReference type="ARBA" id="ARBA00023170"/>
    </source>
</evidence>
<keyword evidence="3" id="KW-0433">Leucine-rich repeat</keyword>
<dbReference type="InterPro" id="IPR017452">
    <property type="entry name" value="GPCR_Rhodpsn_7TM"/>
</dbReference>
<evidence type="ECO:0000313" key="15">
    <source>
        <dbReference type="EMBL" id="KAK7094889.1"/>
    </source>
</evidence>
<keyword evidence="6 13" id="KW-1133">Transmembrane helix</keyword>
<evidence type="ECO:0000256" key="4">
    <source>
        <dbReference type="ARBA" id="ARBA00022692"/>
    </source>
</evidence>
<dbReference type="InterPro" id="IPR023415">
    <property type="entry name" value="LDLR_class-A_CS"/>
</dbReference>
<feature type="transmembrane region" description="Helical" evidence="13">
    <location>
        <begin position="789"/>
        <end position="810"/>
    </location>
</feature>
<feature type="disulfide bond" evidence="12">
    <location>
        <begin position="237"/>
        <end position="252"/>
    </location>
</feature>
<feature type="transmembrane region" description="Helical" evidence="13">
    <location>
        <begin position="566"/>
        <end position="590"/>
    </location>
</feature>
<dbReference type="AlphaFoldDB" id="A0AAN9AXK7"/>
<sequence length="835" mass="93205">MCNLICEIDIIPVTADVSLNNTSSAHSDEKYFASSGERHSGEQLECLSVNSTTLRPPFPSVKCPGCHLTHTFLANDVTSKCWSTDDVINSVHCESRDPHRPCQTSVTRLLESYRCESWEQRVPYSLLCDRRDDCRDQSDEDFCVFKPCNLTVEFECHNKQCVERRHVCDDFPDCVDRSDEFCFHQRLLKSKDPPMIVHFFKRGLWHETMTDPALCAENGTHFLCANGDLCLPVFLRCNGIYDCPGREDEADCRSYTCPGFYRCRGSAVCLHTRHLCDDIPQCPQHDDEIFCNLACPTNCTCQGLSYLCTQPFSAHLHLAVRYLDARDSGMQLTALSSNTMLVYLSLARSDVTDLGNVTLPNLRFFDLSFNQLNKISGTELRSLANLKLLILRGNPLKCQFKSDDSLFEPHQNLRQLDMSQVFIEQLDVSRLGFAPNLHSLNLSQSGIRHVSATGFQSLKNLSRLDIRDCPLTTFPLDLFTGLGELDAIDADNYRVCCPGVLPQYFDLNKCRSLLPAVSTCANLIGAKSNHIILSVIAILSFFSNSATFVTRVFIRRNRQHGSGGVLMTYLTAADFLMALHLCVVLVADAAYRDRYVFSDQQWRHSAACSVSGFLATLSIVVSTTVLWLLSSLCVLTQCEPRRLHQLGEVSAHAVCVTVWVAGAVLASLPLLPVTLLRGEFSHTALCRPFPETASHTPTPIHDSLELFSLVASILSAVGIAVVNLRDSNDDKFTLSNGDSDAELSPRPRHDRFIRQVGELLVFSCLCRFLVGVFSVLPLGAQASARDVRLSVSLVVLPLSSALNPVLLWLGMARESARRQKHERLMKRLLAQQKNC</sequence>
<dbReference type="InterPro" id="IPR000276">
    <property type="entry name" value="GPCR_Rhodpsn"/>
</dbReference>
<dbReference type="PROSITE" id="PS01209">
    <property type="entry name" value="LDLRA_1"/>
    <property type="match status" value="1"/>
</dbReference>
<dbReference type="PANTHER" id="PTHR24372">
    <property type="entry name" value="GLYCOPROTEIN HORMONE RECEPTOR"/>
    <property type="match status" value="1"/>
</dbReference>
<evidence type="ECO:0000256" key="2">
    <source>
        <dbReference type="ARBA" id="ARBA00022475"/>
    </source>
</evidence>
<evidence type="ECO:0000256" key="9">
    <source>
        <dbReference type="ARBA" id="ARBA00023157"/>
    </source>
</evidence>
<keyword evidence="10" id="KW-0675">Receptor</keyword>
<feature type="transmembrane region" description="Helical" evidence="13">
    <location>
        <begin position="610"/>
        <end position="629"/>
    </location>
</feature>
<evidence type="ECO:0000256" key="5">
    <source>
        <dbReference type="ARBA" id="ARBA00022737"/>
    </source>
</evidence>
<keyword evidence="7" id="KW-0297">G-protein coupled receptor</keyword>
<dbReference type="SMART" id="SM00192">
    <property type="entry name" value="LDLa"/>
    <property type="match status" value="4"/>
</dbReference>
<feature type="transmembrane region" description="Helical" evidence="13">
    <location>
        <begin position="756"/>
        <end position="777"/>
    </location>
</feature>
<dbReference type="PROSITE" id="PS50262">
    <property type="entry name" value="G_PROTEIN_RECEP_F1_2"/>
    <property type="match status" value="1"/>
</dbReference>
<dbReference type="Gene3D" id="4.10.400.10">
    <property type="entry name" value="Low-density Lipoprotein Receptor"/>
    <property type="match status" value="3"/>
</dbReference>
<evidence type="ECO:0000256" key="1">
    <source>
        <dbReference type="ARBA" id="ARBA00004651"/>
    </source>
</evidence>
<evidence type="ECO:0000256" key="6">
    <source>
        <dbReference type="ARBA" id="ARBA00022989"/>
    </source>
</evidence>
<protein>
    <recommendedName>
        <fullName evidence="14">G-protein coupled receptors family 1 profile domain-containing protein</fullName>
    </recommendedName>
</protein>
<keyword evidence="2" id="KW-1003">Cell membrane</keyword>
<dbReference type="PRINTS" id="PR00261">
    <property type="entry name" value="LDLRECEPTOR"/>
</dbReference>
<dbReference type="SUPFAM" id="SSF81321">
    <property type="entry name" value="Family A G protein-coupled receptor-like"/>
    <property type="match status" value="1"/>
</dbReference>
<proteinExistence type="predicted"/>
<feature type="disulfide bond" evidence="12">
    <location>
        <begin position="128"/>
        <end position="143"/>
    </location>
</feature>
<dbReference type="InterPro" id="IPR001611">
    <property type="entry name" value="Leu-rich_rpt"/>
</dbReference>
<feature type="disulfide bond" evidence="12">
    <location>
        <begin position="156"/>
        <end position="174"/>
    </location>
</feature>
<reference evidence="15 16" key="1">
    <citation type="submission" date="2024-02" db="EMBL/GenBank/DDBJ databases">
        <title>Chromosome-scale genome assembly of the rough periwinkle Littorina saxatilis.</title>
        <authorList>
            <person name="De Jode A."/>
            <person name="Faria R."/>
            <person name="Formenti G."/>
            <person name="Sims Y."/>
            <person name="Smith T.P."/>
            <person name="Tracey A."/>
            <person name="Wood J.M.D."/>
            <person name="Zagrodzka Z.B."/>
            <person name="Johannesson K."/>
            <person name="Butlin R.K."/>
            <person name="Leder E.H."/>
        </authorList>
    </citation>
    <scope>NUCLEOTIDE SEQUENCE [LARGE SCALE GENOMIC DNA]</scope>
    <source>
        <strain evidence="15">Snail1</strain>
        <tissue evidence="15">Muscle</tissue>
    </source>
</reference>
<evidence type="ECO:0000256" key="11">
    <source>
        <dbReference type="ARBA" id="ARBA00023224"/>
    </source>
</evidence>
<dbReference type="EMBL" id="JBAMIC010000018">
    <property type="protein sequence ID" value="KAK7094889.1"/>
    <property type="molecule type" value="Genomic_DNA"/>
</dbReference>
<dbReference type="SMART" id="SM00369">
    <property type="entry name" value="LRR_TYP"/>
    <property type="match status" value="3"/>
</dbReference>
<dbReference type="PROSITE" id="PS51450">
    <property type="entry name" value="LRR"/>
    <property type="match status" value="1"/>
</dbReference>
<keyword evidence="9 12" id="KW-1015">Disulfide bond</keyword>
<dbReference type="Pfam" id="PF00001">
    <property type="entry name" value="7tm_1"/>
    <property type="match status" value="1"/>
</dbReference>
<evidence type="ECO:0000256" key="8">
    <source>
        <dbReference type="ARBA" id="ARBA00023136"/>
    </source>
</evidence>
<dbReference type="GO" id="GO:0007189">
    <property type="term" value="P:adenylate cyclase-activating G protein-coupled receptor signaling pathway"/>
    <property type="evidence" value="ECO:0007669"/>
    <property type="project" value="TreeGrafter"/>
</dbReference>
<comment type="caution">
    <text evidence="15">The sequence shown here is derived from an EMBL/GenBank/DDBJ whole genome shotgun (WGS) entry which is preliminary data.</text>
</comment>
<evidence type="ECO:0000256" key="12">
    <source>
        <dbReference type="PROSITE-ProRule" id="PRU00124"/>
    </source>
</evidence>
<keyword evidence="16" id="KW-1185">Reference proteome</keyword>
<evidence type="ECO:0000313" key="16">
    <source>
        <dbReference type="Proteomes" id="UP001374579"/>
    </source>
</evidence>
<feature type="transmembrane region" description="Helical" evidence="13">
    <location>
        <begin position="531"/>
        <end position="554"/>
    </location>
</feature>
<dbReference type="Gene3D" id="3.80.10.10">
    <property type="entry name" value="Ribonuclease Inhibitor"/>
    <property type="match status" value="2"/>
</dbReference>
<name>A0AAN9AXK7_9CAEN</name>
<gene>
    <name evidence="15" type="ORF">V1264_006377</name>
</gene>
<dbReference type="PROSITE" id="PS50068">
    <property type="entry name" value="LDLRA_2"/>
    <property type="match status" value="3"/>
</dbReference>
<accession>A0AAN9AXK7</accession>
<dbReference type="PANTHER" id="PTHR24372:SF77">
    <property type="entry name" value="G-PROTEIN COUPLED RECEPTORS FAMILY 1 PROFILE DOMAIN-CONTAINING PROTEIN"/>
    <property type="match status" value="1"/>
</dbReference>
<keyword evidence="11" id="KW-0807">Transducer</keyword>
<dbReference type="InterPro" id="IPR036055">
    <property type="entry name" value="LDL_receptor-like_sf"/>
</dbReference>
<organism evidence="15 16">
    <name type="scientific">Littorina saxatilis</name>
    <dbReference type="NCBI Taxonomy" id="31220"/>
    <lineage>
        <taxon>Eukaryota</taxon>
        <taxon>Metazoa</taxon>
        <taxon>Spiralia</taxon>
        <taxon>Lophotrochozoa</taxon>
        <taxon>Mollusca</taxon>
        <taxon>Gastropoda</taxon>
        <taxon>Caenogastropoda</taxon>
        <taxon>Littorinimorpha</taxon>
        <taxon>Littorinoidea</taxon>
        <taxon>Littorinidae</taxon>
        <taxon>Littorina</taxon>
    </lineage>
</organism>
<dbReference type="InterPro" id="IPR032675">
    <property type="entry name" value="LRR_dom_sf"/>
</dbReference>
<keyword evidence="5" id="KW-0677">Repeat</keyword>
<feature type="transmembrane region" description="Helical" evidence="13">
    <location>
        <begin position="706"/>
        <end position="724"/>
    </location>
</feature>
<keyword evidence="8 13" id="KW-0472">Membrane</keyword>
<dbReference type="InterPro" id="IPR002172">
    <property type="entry name" value="LDrepeatLR_classA_rpt"/>
</dbReference>
<evidence type="ECO:0000256" key="3">
    <source>
        <dbReference type="ARBA" id="ARBA00022614"/>
    </source>
</evidence>
<dbReference type="SUPFAM" id="SSF52058">
    <property type="entry name" value="L domain-like"/>
    <property type="match status" value="1"/>
</dbReference>
<evidence type="ECO:0000259" key="14">
    <source>
        <dbReference type="PROSITE" id="PS50262"/>
    </source>
</evidence>
<evidence type="ECO:0000256" key="7">
    <source>
        <dbReference type="ARBA" id="ARBA00023040"/>
    </source>
</evidence>
<keyword evidence="4 13" id="KW-0812">Transmembrane</keyword>
<dbReference type="InterPro" id="IPR003591">
    <property type="entry name" value="Leu-rich_rpt_typical-subtyp"/>
</dbReference>
<dbReference type="Pfam" id="PF00057">
    <property type="entry name" value="Ldl_recept_a"/>
    <property type="match status" value="2"/>
</dbReference>
<dbReference type="GO" id="GO:0008528">
    <property type="term" value="F:G protein-coupled peptide receptor activity"/>
    <property type="evidence" value="ECO:0007669"/>
    <property type="project" value="TreeGrafter"/>
</dbReference>
<dbReference type="Proteomes" id="UP001374579">
    <property type="component" value="Unassembled WGS sequence"/>
</dbReference>
<dbReference type="CDD" id="cd00112">
    <property type="entry name" value="LDLa"/>
    <property type="match status" value="3"/>
</dbReference>
<dbReference type="Gene3D" id="1.20.1070.10">
    <property type="entry name" value="Rhodopsin 7-helix transmembrane proteins"/>
    <property type="match status" value="1"/>
</dbReference>
<evidence type="ECO:0000256" key="13">
    <source>
        <dbReference type="SAM" id="Phobius"/>
    </source>
</evidence>
<dbReference type="Pfam" id="PF13855">
    <property type="entry name" value="LRR_8"/>
    <property type="match status" value="1"/>
</dbReference>
<comment type="caution">
    <text evidence="12">Lacks conserved residue(s) required for the propagation of feature annotation.</text>
</comment>
<comment type="subcellular location">
    <subcellularLocation>
        <location evidence="1">Cell membrane</location>
        <topology evidence="1">Multi-pass membrane protein</topology>
    </subcellularLocation>
</comment>
<dbReference type="SUPFAM" id="SSF57424">
    <property type="entry name" value="LDL receptor-like module"/>
    <property type="match status" value="3"/>
</dbReference>
<feature type="domain" description="G-protein coupled receptors family 1 profile" evidence="14">
    <location>
        <begin position="545"/>
        <end position="807"/>
    </location>
</feature>
<dbReference type="GO" id="GO:0009755">
    <property type="term" value="P:hormone-mediated signaling pathway"/>
    <property type="evidence" value="ECO:0007669"/>
    <property type="project" value="TreeGrafter"/>
</dbReference>